<evidence type="ECO:0000313" key="1">
    <source>
        <dbReference type="EMBL" id="KAF9999875.1"/>
    </source>
</evidence>
<sequence length="116" mass="13202">SYFNDELAAILDNVTQDQGSKLTSISLNSRSLTAVGVECMIRVIDHSHDLHRLDLTLDGLKWEHRQKTLERILSRYGKRLNGLEVIENSADEWIPATGWGNWITRKTGLPITVFIK</sequence>
<feature type="non-terminal residue" evidence="1">
    <location>
        <position position="1"/>
    </location>
</feature>
<accession>A0A9P6MH41</accession>
<gene>
    <name evidence="1" type="ORF">BGZ65_004823</name>
</gene>
<keyword evidence="2" id="KW-1185">Reference proteome</keyword>
<comment type="caution">
    <text evidence="1">The sequence shown here is derived from an EMBL/GenBank/DDBJ whole genome shotgun (WGS) entry which is preliminary data.</text>
</comment>
<proteinExistence type="predicted"/>
<name>A0A9P6MH41_9FUNG</name>
<dbReference type="AlphaFoldDB" id="A0A9P6MH41"/>
<dbReference type="Proteomes" id="UP000749646">
    <property type="component" value="Unassembled WGS sequence"/>
</dbReference>
<reference evidence="1" key="1">
    <citation type="journal article" date="2020" name="Fungal Divers.">
        <title>Resolving the Mortierellaceae phylogeny through synthesis of multi-gene phylogenetics and phylogenomics.</title>
        <authorList>
            <person name="Vandepol N."/>
            <person name="Liber J."/>
            <person name="Desiro A."/>
            <person name="Na H."/>
            <person name="Kennedy M."/>
            <person name="Barry K."/>
            <person name="Grigoriev I.V."/>
            <person name="Miller A.N."/>
            <person name="O'Donnell K."/>
            <person name="Stajich J.E."/>
            <person name="Bonito G."/>
        </authorList>
    </citation>
    <scope>NUCLEOTIDE SEQUENCE</scope>
    <source>
        <strain evidence="1">MES-2147</strain>
    </source>
</reference>
<dbReference type="EMBL" id="JAAAHW010000689">
    <property type="protein sequence ID" value="KAF9999875.1"/>
    <property type="molecule type" value="Genomic_DNA"/>
</dbReference>
<organism evidence="1 2">
    <name type="scientific">Modicella reniformis</name>
    <dbReference type="NCBI Taxonomy" id="1440133"/>
    <lineage>
        <taxon>Eukaryota</taxon>
        <taxon>Fungi</taxon>
        <taxon>Fungi incertae sedis</taxon>
        <taxon>Mucoromycota</taxon>
        <taxon>Mortierellomycotina</taxon>
        <taxon>Mortierellomycetes</taxon>
        <taxon>Mortierellales</taxon>
        <taxon>Mortierellaceae</taxon>
        <taxon>Modicella</taxon>
    </lineage>
</organism>
<protein>
    <submittedName>
        <fullName evidence="1">Uncharacterized protein</fullName>
    </submittedName>
</protein>
<evidence type="ECO:0000313" key="2">
    <source>
        <dbReference type="Proteomes" id="UP000749646"/>
    </source>
</evidence>